<keyword evidence="1" id="KW-0472">Membrane</keyword>
<protein>
    <submittedName>
        <fullName evidence="2">Uncharacterized protein</fullName>
    </submittedName>
</protein>
<evidence type="ECO:0000313" key="3">
    <source>
        <dbReference type="Proteomes" id="UP000035009"/>
    </source>
</evidence>
<evidence type="ECO:0000313" key="2">
    <source>
        <dbReference type="EMBL" id="GAC78304.1"/>
    </source>
</evidence>
<proteinExistence type="predicted"/>
<accession>M3VDB4</accession>
<reference evidence="2 3" key="1">
    <citation type="submission" date="2013-02" db="EMBL/GenBank/DDBJ databases">
        <title>Whole genome shotgun sequence of Gordonia malaquae NBRC 108250.</title>
        <authorList>
            <person name="Yoshida I."/>
            <person name="Hosoyama A."/>
            <person name="Tsuchikane K."/>
            <person name="Ando Y."/>
            <person name="Baba S."/>
            <person name="Ohji S."/>
            <person name="Hamada M."/>
            <person name="Tamura T."/>
            <person name="Yamazoe A."/>
            <person name="Yamazaki S."/>
            <person name="Fujita N."/>
        </authorList>
    </citation>
    <scope>NUCLEOTIDE SEQUENCE [LARGE SCALE GENOMIC DNA]</scope>
    <source>
        <strain evidence="2 3">NBRC 108250</strain>
    </source>
</reference>
<organism evidence="2 3">
    <name type="scientific">Gordonia malaquae NBRC 108250</name>
    <dbReference type="NCBI Taxonomy" id="1223542"/>
    <lineage>
        <taxon>Bacteria</taxon>
        <taxon>Bacillati</taxon>
        <taxon>Actinomycetota</taxon>
        <taxon>Actinomycetes</taxon>
        <taxon>Mycobacteriales</taxon>
        <taxon>Gordoniaceae</taxon>
        <taxon>Gordonia</taxon>
    </lineage>
</organism>
<dbReference type="RefSeq" id="WP_008376226.1">
    <property type="nucleotide sequence ID" value="NZ_BAOP01000003.1"/>
</dbReference>
<gene>
    <name evidence="2" type="ORF">GM1_003_00410</name>
</gene>
<feature type="transmembrane region" description="Helical" evidence="1">
    <location>
        <begin position="133"/>
        <end position="152"/>
    </location>
</feature>
<name>M3VDB4_GORML</name>
<feature type="transmembrane region" description="Helical" evidence="1">
    <location>
        <begin position="104"/>
        <end position="121"/>
    </location>
</feature>
<sequence>MSPSDRVRAAAFSAGWWLASVVALMAPTAGSRDVIADSWRTPVTGAAFALAAVCALGVSLTAPTVGDASRVWTAVAAFGAVLTLVPEVTAIADDRMSSLFQDETPGSLVAAGYALMFVAWGGRRRAAIRSVPAGAVVGFIVAIAMSEAVWRTTFNDQGMVERTRTAEFLDDLWPVLGSQSVSVLVTVGSAWLVGVRRSSGVQGRDTLTA</sequence>
<feature type="transmembrane region" description="Helical" evidence="1">
    <location>
        <begin position="42"/>
        <end position="60"/>
    </location>
</feature>
<feature type="transmembrane region" description="Helical" evidence="1">
    <location>
        <begin position="72"/>
        <end position="92"/>
    </location>
</feature>
<evidence type="ECO:0000256" key="1">
    <source>
        <dbReference type="SAM" id="Phobius"/>
    </source>
</evidence>
<keyword evidence="3" id="KW-1185">Reference proteome</keyword>
<feature type="transmembrane region" description="Helical" evidence="1">
    <location>
        <begin position="172"/>
        <end position="194"/>
    </location>
</feature>
<comment type="caution">
    <text evidence="2">The sequence shown here is derived from an EMBL/GenBank/DDBJ whole genome shotgun (WGS) entry which is preliminary data.</text>
</comment>
<keyword evidence="1" id="KW-0812">Transmembrane</keyword>
<dbReference type="STRING" id="410332.SAMN04488550_2287"/>
<dbReference type="AlphaFoldDB" id="M3VDB4"/>
<dbReference type="Proteomes" id="UP000035009">
    <property type="component" value="Unassembled WGS sequence"/>
</dbReference>
<keyword evidence="1" id="KW-1133">Transmembrane helix</keyword>
<dbReference type="EMBL" id="BAOP01000003">
    <property type="protein sequence ID" value="GAC78304.1"/>
    <property type="molecule type" value="Genomic_DNA"/>
</dbReference>